<dbReference type="EMBL" id="GG704914">
    <property type="protein sequence ID" value="KJF61130.1"/>
    <property type="molecule type" value="Genomic_DNA"/>
</dbReference>
<dbReference type="InParanoid" id="A0A0D8JUY9"/>
<dbReference type="RefSeq" id="XP_012213902.1">
    <property type="nucleotide sequence ID" value="XM_012358479.1"/>
</dbReference>
<organism evidence="2 3">
    <name type="scientific">Coccidioides immitis (strain RS)</name>
    <name type="common">Valley fever fungus</name>
    <dbReference type="NCBI Taxonomy" id="246410"/>
    <lineage>
        <taxon>Eukaryota</taxon>
        <taxon>Fungi</taxon>
        <taxon>Dikarya</taxon>
        <taxon>Ascomycota</taxon>
        <taxon>Pezizomycotina</taxon>
        <taxon>Eurotiomycetes</taxon>
        <taxon>Eurotiomycetidae</taxon>
        <taxon>Onygenales</taxon>
        <taxon>Onygenaceae</taxon>
        <taxon>Coccidioides</taxon>
    </lineage>
</organism>
<name>A0A0D8JUY9_COCIM</name>
<dbReference type="OMA" id="YISESWV"/>
<feature type="transmembrane region" description="Helical" evidence="1">
    <location>
        <begin position="191"/>
        <end position="213"/>
    </location>
</feature>
<keyword evidence="3" id="KW-1185">Reference proteome</keyword>
<dbReference type="VEuPathDB" id="FungiDB:CIMG_11498"/>
<accession>A0A0D8JUY9</accession>
<dbReference type="AlphaFoldDB" id="A0A0D8JUY9"/>
<reference evidence="3" key="1">
    <citation type="journal article" date="2009" name="Genome Res.">
        <title>Comparative genomic analyses of the human fungal pathogens Coccidioides and their relatives.</title>
        <authorList>
            <person name="Sharpton T.J."/>
            <person name="Stajich J.E."/>
            <person name="Rounsley S.D."/>
            <person name="Gardner M.J."/>
            <person name="Wortman J.R."/>
            <person name="Jordar V.S."/>
            <person name="Maiti R."/>
            <person name="Kodira C.D."/>
            <person name="Neafsey D.E."/>
            <person name="Zeng Q."/>
            <person name="Hung C.-Y."/>
            <person name="McMahan C."/>
            <person name="Muszewska A."/>
            <person name="Grynberg M."/>
            <person name="Mandel M.A."/>
            <person name="Kellner E.M."/>
            <person name="Barker B.M."/>
            <person name="Galgiani J.N."/>
            <person name="Orbach M.J."/>
            <person name="Kirkland T.N."/>
            <person name="Cole G.T."/>
            <person name="Henn M.R."/>
            <person name="Birren B.W."/>
            <person name="Taylor J.W."/>
        </authorList>
    </citation>
    <scope>NUCLEOTIDE SEQUENCE [LARGE SCALE GENOMIC DNA]</scope>
    <source>
        <strain evidence="3">RS</strain>
    </source>
</reference>
<proteinExistence type="predicted"/>
<evidence type="ECO:0000313" key="2">
    <source>
        <dbReference type="EMBL" id="KJF61130.1"/>
    </source>
</evidence>
<keyword evidence="1" id="KW-1133">Transmembrane helix</keyword>
<keyword evidence="1" id="KW-0812">Transmembrane</keyword>
<gene>
    <name evidence="2" type="ORF">CIMG_11498</name>
</gene>
<dbReference type="Proteomes" id="UP000001261">
    <property type="component" value="Unassembled WGS sequence"/>
</dbReference>
<dbReference type="GeneID" id="24163739"/>
<keyword evidence="1" id="KW-0472">Membrane</keyword>
<dbReference type="OrthoDB" id="5238025at2759"/>
<dbReference type="KEGG" id="cim:CIMG_11498"/>
<evidence type="ECO:0000313" key="3">
    <source>
        <dbReference type="Proteomes" id="UP000001261"/>
    </source>
</evidence>
<sequence>MSSDAPSRIHLFLLLIAALLLGLSSILSLIFKSAAFFPRKDFILLHGAESSYRHDIKTSPSLPMFPTYLDDGAIGPVLGSGFLCLFLSLIAVILVSTSLRKGPLLMVTRSPILILSILLVQYLFSLGALIHTFLIHHLSAHFEPSHRANPYDHGIFDPETWTCEIYSWHSSMGREVSFLHRQCIFEEASRWALIPVLIFSTGFGVFAVLAIVAERAIIIAREKTKNFEVDVAYDYDSPSVYSR</sequence>
<feature type="transmembrane region" description="Helical" evidence="1">
    <location>
        <begin position="111"/>
        <end position="135"/>
    </location>
</feature>
<feature type="transmembrane region" description="Helical" evidence="1">
    <location>
        <begin position="73"/>
        <end position="99"/>
    </location>
</feature>
<evidence type="ECO:0000256" key="1">
    <source>
        <dbReference type="SAM" id="Phobius"/>
    </source>
</evidence>
<protein>
    <submittedName>
        <fullName evidence="2">Uncharacterized protein</fullName>
    </submittedName>
</protein>
<reference evidence="3" key="2">
    <citation type="journal article" date="2010" name="Genome Res.">
        <title>Population genomic sequencing of Coccidioides fungi reveals recent hybridization and transposon control.</title>
        <authorList>
            <person name="Neafsey D.E."/>
            <person name="Barker B.M."/>
            <person name="Sharpton T.J."/>
            <person name="Stajich J.E."/>
            <person name="Park D.J."/>
            <person name="Whiston E."/>
            <person name="Hung C.-Y."/>
            <person name="McMahan C."/>
            <person name="White J."/>
            <person name="Sykes S."/>
            <person name="Heiman D."/>
            <person name="Young S."/>
            <person name="Zeng Q."/>
            <person name="Abouelleil A."/>
            <person name="Aftuck L."/>
            <person name="Bessette D."/>
            <person name="Brown A."/>
            <person name="FitzGerald M."/>
            <person name="Lui A."/>
            <person name="Macdonald J.P."/>
            <person name="Priest M."/>
            <person name="Orbach M.J."/>
            <person name="Galgiani J.N."/>
            <person name="Kirkland T.N."/>
            <person name="Cole G.T."/>
            <person name="Birren B.W."/>
            <person name="Henn M.R."/>
            <person name="Taylor J.W."/>
            <person name="Rounsley S.D."/>
        </authorList>
    </citation>
    <scope>GENOME REANNOTATION</scope>
    <source>
        <strain evidence="3">RS</strain>
    </source>
</reference>